<keyword evidence="5" id="KW-1133">Transmembrane helix</keyword>
<dbReference type="InterPro" id="IPR038702">
    <property type="entry name" value="Na/K_ATPase_sub_beta_sf"/>
</dbReference>
<evidence type="ECO:0000313" key="8">
    <source>
        <dbReference type="Proteomes" id="UP000281553"/>
    </source>
</evidence>
<keyword evidence="4" id="KW-0735">Signal-anchor</keyword>
<dbReference type="GO" id="GO:0001671">
    <property type="term" value="F:ATPase activator activity"/>
    <property type="evidence" value="ECO:0007669"/>
    <property type="project" value="TreeGrafter"/>
</dbReference>
<dbReference type="InterPro" id="IPR000402">
    <property type="entry name" value="Na/K_ATPase_sub_beta"/>
</dbReference>
<dbReference type="AlphaFoldDB" id="A0A3P6QDX0"/>
<dbReference type="Proteomes" id="UP000281553">
    <property type="component" value="Unassembled WGS sequence"/>
</dbReference>
<evidence type="ECO:0000313" key="7">
    <source>
        <dbReference type="EMBL" id="VDK30874.1"/>
    </source>
</evidence>
<dbReference type="PANTHER" id="PTHR11523:SF28">
    <property type="entry name" value="NA_K-ATPASE BETA SUBUNIT ISOFORM 4-RELATED"/>
    <property type="match status" value="1"/>
</dbReference>
<evidence type="ECO:0000256" key="6">
    <source>
        <dbReference type="ARBA" id="ARBA00023136"/>
    </source>
</evidence>
<keyword evidence="8" id="KW-1185">Reference proteome</keyword>
<comment type="subcellular location">
    <subcellularLocation>
        <location evidence="1">Membrane</location>
        <topology evidence="1">Single-pass type II membrane protein</topology>
    </subcellularLocation>
</comment>
<dbReference type="PANTHER" id="PTHR11523">
    <property type="entry name" value="SODIUM/POTASSIUM-DEPENDENT ATPASE BETA SUBUNIT"/>
    <property type="match status" value="1"/>
</dbReference>
<evidence type="ECO:0000256" key="3">
    <source>
        <dbReference type="ARBA" id="ARBA00022692"/>
    </source>
</evidence>
<sequence>MLAQEKLCIYVKMNKVFGWLPDINGTEVTMRCGPANSFDGEQLGEPEYYPAATNNKTMGAFKSIFFPYINQDDYESPLVAVVFPNLTKNTLVMIECSLVNVGIHDEQFRLDLALDTVRPV</sequence>
<evidence type="ECO:0000256" key="2">
    <source>
        <dbReference type="ARBA" id="ARBA00005876"/>
    </source>
</evidence>
<dbReference type="OrthoDB" id="5912413at2759"/>
<dbReference type="EMBL" id="UYRU01000918">
    <property type="protein sequence ID" value="VDK30874.1"/>
    <property type="molecule type" value="Genomic_DNA"/>
</dbReference>
<dbReference type="GO" id="GO:1990573">
    <property type="term" value="P:potassium ion import across plasma membrane"/>
    <property type="evidence" value="ECO:0007669"/>
    <property type="project" value="TreeGrafter"/>
</dbReference>
<protein>
    <submittedName>
        <fullName evidence="7">Uncharacterized protein</fullName>
    </submittedName>
</protein>
<evidence type="ECO:0000256" key="4">
    <source>
        <dbReference type="ARBA" id="ARBA00022968"/>
    </source>
</evidence>
<organism evidence="7 8">
    <name type="scientific">Dibothriocephalus latus</name>
    <name type="common">Fish tapeworm</name>
    <name type="synonym">Diphyllobothrium latum</name>
    <dbReference type="NCBI Taxonomy" id="60516"/>
    <lineage>
        <taxon>Eukaryota</taxon>
        <taxon>Metazoa</taxon>
        <taxon>Spiralia</taxon>
        <taxon>Lophotrochozoa</taxon>
        <taxon>Platyhelminthes</taxon>
        <taxon>Cestoda</taxon>
        <taxon>Eucestoda</taxon>
        <taxon>Diphyllobothriidea</taxon>
        <taxon>Diphyllobothriidae</taxon>
        <taxon>Dibothriocephalus</taxon>
    </lineage>
</organism>
<dbReference type="Pfam" id="PF00287">
    <property type="entry name" value="Na_K-ATPase"/>
    <property type="match status" value="1"/>
</dbReference>
<keyword evidence="3" id="KW-0812">Transmembrane</keyword>
<comment type="similarity">
    <text evidence="2">Belongs to the X(+)/potassium ATPases subunit beta family.</text>
</comment>
<accession>A0A3P6QDX0</accession>
<proteinExistence type="inferred from homology"/>
<dbReference type="Gene3D" id="2.60.40.1660">
    <property type="entry name" value="Na, k-atpase alpha subunit"/>
    <property type="match status" value="1"/>
</dbReference>
<keyword evidence="6" id="KW-0472">Membrane</keyword>
<evidence type="ECO:0000256" key="5">
    <source>
        <dbReference type="ARBA" id="ARBA00022989"/>
    </source>
</evidence>
<dbReference type="GO" id="GO:0005890">
    <property type="term" value="C:sodium:potassium-exchanging ATPase complex"/>
    <property type="evidence" value="ECO:0007669"/>
    <property type="project" value="InterPro"/>
</dbReference>
<dbReference type="SMR" id="A0A3P6QDX0"/>
<reference evidence="7 8" key="1">
    <citation type="submission" date="2018-11" db="EMBL/GenBank/DDBJ databases">
        <authorList>
            <consortium name="Pathogen Informatics"/>
        </authorList>
    </citation>
    <scope>NUCLEOTIDE SEQUENCE [LARGE SCALE GENOMIC DNA]</scope>
</reference>
<dbReference type="GO" id="GO:0030007">
    <property type="term" value="P:intracellular potassium ion homeostasis"/>
    <property type="evidence" value="ECO:0007669"/>
    <property type="project" value="TreeGrafter"/>
</dbReference>
<name>A0A3P6QDX0_DIBLA</name>
<gene>
    <name evidence="7" type="ORF">DILT_LOCUS251</name>
</gene>
<dbReference type="GO" id="GO:0036376">
    <property type="term" value="P:sodium ion export across plasma membrane"/>
    <property type="evidence" value="ECO:0007669"/>
    <property type="project" value="TreeGrafter"/>
</dbReference>
<dbReference type="GO" id="GO:0006883">
    <property type="term" value="P:intracellular sodium ion homeostasis"/>
    <property type="evidence" value="ECO:0007669"/>
    <property type="project" value="TreeGrafter"/>
</dbReference>
<evidence type="ECO:0000256" key="1">
    <source>
        <dbReference type="ARBA" id="ARBA00004606"/>
    </source>
</evidence>